<proteinExistence type="predicted"/>
<keyword evidence="4" id="KW-1185">Reference proteome</keyword>
<evidence type="ECO:0000259" key="2">
    <source>
        <dbReference type="SMART" id="SM00220"/>
    </source>
</evidence>
<dbReference type="AlphaFoldDB" id="A0AAX6N098"/>
<accession>A0AAX6N098</accession>
<protein>
    <recommendedName>
        <fullName evidence="2">Protein kinase domain-containing protein</fullName>
    </recommendedName>
</protein>
<reference evidence="3 4" key="1">
    <citation type="journal article" date="2024" name="Front Chem Biol">
        <title>Unveiling the potential of Daldinia eschscholtzii MFLUCC 19-0629 through bioactivity and bioinformatics studies for enhanced sustainable agriculture production.</title>
        <authorList>
            <person name="Brooks S."/>
            <person name="Weaver J.A."/>
            <person name="Klomchit A."/>
            <person name="Alharthi S.A."/>
            <person name="Onlamun T."/>
            <person name="Nurani R."/>
            <person name="Vong T.K."/>
            <person name="Alberti F."/>
            <person name="Greco C."/>
        </authorList>
    </citation>
    <scope>NUCLEOTIDE SEQUENCE [LARGE SCALE GENOMIC DNA]</scope>
    <source>
        <strain evidence="3">MFLUCC 19-0629</strain>
    </source>
</reference>
<evidence type="ECO:0000313" key="3">
    <source>
        <dbReference type="EMBL" id="KAK6958318.1"/>
    </source>
</evidence>
<evidence type="ECO:0000313" key="4">
    <source>
        <dbReference type="Proteomes" id="UP001369815"/>
    </source>
</evidence>
<organism evidence="3 4">
    <name type="scientific">Daldinia eschscholtzii</name>
    <dbReference type="NCBI Taxonomy" id="292717"/>
    <lineage>
        <taxon>Eukaryota</taxon>
        <taxon>Fungi</taxon>
        <taxon>Dikarya</taxon>
        <taxon>Ascomycota</taxon>
        <taxon>Pezizomycotina</taxon>
        <taxon>Sordariomycetes</taxon>
        <taxon>Xylariomycetidae</taxon>
        <taxon>Xylariales</taxon>
        <taxon>Hypoxylaceae</taxon>
        <taxon>Daldinia</taxon>
    </lineage>
</organism>
<evidence type="ECO:0000256" key="1">
    <source>
        <dbReference type="SAM" id="MobiDB-lite"/>
    </source>
</evidence>
<comment type="caution">
    <text evidence="3">The sequence shown here is derived from an EMBL/GenBank/DDBJ whole genome shotgun (WGS) entry which is preliminary data.</text>
</comment>
<dbReference type="SMART" id="SM00220">
    <property type="entry name" value="S_TKc"/>
    <property type="match status" value="1"/>
</dbReference>
<dbReference type="GO" id="GO:0005524">
    <property type="term" value="F:ATP binding"/>
    <property type="evidence" value="ECO:0007669"/>
    <property type="project" value="InterPro"/>
</dbReference>
<dbReference type="InterPro" id="IPR011009">
    <property type="entry name" value="Kinase-like_dom_sf"/>
</dbReference>
<dbReference type="Gene3D" id="3.30.200.20">
    <property type="entry name" value="Phosphorylase Kinase, domain 1"/>
    <property type="match status" value="1"/>
</dbReference>
<dbReference type="SUPFAM" id="SSF56112">
    <property type="entry name" value="Protein kinase-like (PK-like)"/>
    <property type="match status" value="1"/>
</dbReference>
<dbReference type="Proteomes" id="UP001369815">
    <property type="component" value="Unassembled WGS sequence"/>
</dbReference>
<name>A0AAX6N098_9PEZI</name>
<dbReference type="InterPro" id="IPR000719">
    <property type="entry name" value="Prot_kinase_dom"/>
</dbReference>
<sequence length="295" mass="32947">MSRSSSAPAAYGNKSTADIEAELRSHFAVQHHKFVFGELLGRGAFGLAFSIIEKLSHNRTRRLVVKRSLKPRGEDDLRNEIEWLKTLRGAEHVVRLLASHDEPHPTTACVGLAYPPNGGEDDPNQLETIPGDGTQPRRTEHADLSAANSTAGGGFQEHDVIPPLKFIDFGRTREGFKGIPDNIRGILRIMVNLIARKEVRISAWITEYQGFETRATEFLHHGNGANYPTLDDEIRDFLARCLAWEESDRMSLQDMLRIAENAVRTKTAAAYPDATGETDEAIRELVQQFIYNADT</sequence>
<gene>
    <name evidence="3" type="ORF">Daesc_001116</name>
</gene>
<dbReference type="EMBL" id="JBANMG010000001">
    <property type="protein sequence ID" value="KAK6958318.1"/>
    <property type="molecule type" value="Genomic_DNA"/>
</dbReference>
<feature type="region of interest" description="Disordered" evidence="1">
    <location>
        <begin position="115"/>
        <end position="142"/>
    </location>
</feature>
<feature type="domain" description="Protein kinase" evidence="2">
    <location>
        <begin position="34"/>
        <end position="258"/>
    </location>
</feature>
<dbReference type="GO" id="GO:0004672">
    <property type="term" value="F:protein kinase activity"/>
    <property type="evidence" value="ECO:0007669"/>
    <property type="project" value="InterPro"/>
</dbReference>